<keyword evidence="3 7" id="KW-0812">Transmembrane</keyword>
<evidence type="ECO:0000256" key="7">
    <source>
        <dbReference type="SAM" id="Phobius"/>
    </source>
</evidence>
<name>A0A381NP55_9ZZZZ</name>
<dbReference type="Pfam" id="PF04977">
    <property type="entry name" value="DivIC"/>
    <property type="match status" value="1"/>
</dbReference>
<evidence type="ECO:0000256" key="2">
    <source>
        <dbReference type="ARBA" id="ARBA00022618"/>
    </source>
</evidence>
<keyword evidence="1" id="KW-1003">Cell membrane</keyword>
<dbReference type="GO" id="GO:0043093">
    <property type="term" value="P:FtsZ-dependent cytokinesis"/>
    <property type="evidence" value="ECO:0007669"/>
    <property type="project" value="TreeGrafter"/>
</dbReference>
<dbReference type="AlphaFoldDB" id="A0A381NP55"/>
<evidence type="ECO:0000313" key="8">
    <source>
        <dbReference type="EMBL" id="SUZ56365.1"/>
    </source>
</evidence>
<dbReference type="InterPro" id="IPR023081">
    <property type="entry name" value="Cell_div_FtsB"/>
</dbReference>
<evidence type="ECO:0000256" key="4">
    <source>
        <dbReference type="ARBA" id="ARBA00022989"/>
    </source>
</evidence>
<dbReference type="InterPro" id="IPR007060">
    <property type="entry name" value="FtsL/DivIC"/>
</dbReference>
<proteinExistence type="predicted"/>
<evidence type="ECO:0000256" key="5">
    <source>
        <dbReference type="ARBA" id="ARBA00023136"/>
    </source>
</evidence>
<dbReference type="PANTHER" id="PTHR37485">
    <property type="entry name" value="CELL DIVISION PROTEIN FTSB"/>
    <property type="match status" value="1"/>
</dbReference>
<evidence type="ECO:0008006" key="9">
    <source>
        <dbReference type="Google" id="ProtNLM"/>
    </source>
</evidence>
<feature type="transmembrane region" description="Helical" evidence="7">
    <location>
        <begin position="6"/>
        <end position="25"/>
    </location>
</feature>
<protein>
    <recommendedName>
        <fullName evidence="9">Cell division protein FtsB</fullName>
    </recommendedName>
</protein>
<reference evidence="8" key="1">
    <citation type="submission" date="2018-05" db="EMBL/GenBank/DDBJ databases">
        <authorList>
            <person name="Lanie J.A."/>
            <person name="Ng W.-L."/>
            <person name="Kazmierczak K.M."/>
            <person name="Andrzejewski T.M."/>
            <person name="Davidsen T.M."/>
            <person name="Wayne K.J."/>
            <person name="Tettelin H."/>
            <person name="Glass J.I."/>
            <person name="Rusch D."/>
            <person name="Podicherti R."/>
            <person name="Tsui H.-C.T."/>
            <person name="Winkler M.E."/>
        </authorList>
    </citation>
    <scope>NUCLEOTIDE SEQUENCE</scope>
</reference>
<accession>A0A381NP55</accession>
<dbReference type="PANTHER" id="PTHR37485:SF1">
    <property type="entry name" value="CELL DIVISION PROTEIN FTSB"/>
    <property type="match status" value="1"/>
</dbReference>
<keyword evidence="5 7" id="KW-0472">Membrane</keyword>
<evidence type="ECO:0000256" key="1">
    <source>
        <dbReference type="ARBA" id="ARBA00022475"/>
    </source>
</evidence>
<gene>
    <name evidence="8" type="ORF">METZ01_LOCUS9219</name>
</gene>
<evidence type="ECO:0000256" key="6">
    <source>
        <dbReference type="ARBA" id="ARBA00023306"/>
    </source>
</evidence>
<evidence type="ECO:0000256" key="3">
    <source>
        <dbReference type="ARBA" id="ARBA00022692"/>
    </source>
</evidence>
<keyword evidence="2" id="KW-0132">Cell division</keyword>
<sequence length="89" mass="10660">MFFPLIFIIGGLFLISNDMGAVRWYQLRKERNQIRAEIDLYIQNEVELAQELDKLTNDAEYIKKIAQEKFHMVKPGEKVFRVIDRRKTK</sequence>
<dbReference type="EMBL" id="UINC01000497">
    <property type="protein sequence ID" value="SUZ56365.1"/>
    <property type="molecule type" value="Genomic_DNA"/>
</dbReference>
<organism evidence="8">
    <name type="scientific">marine metagenome</name>
    <dbReference type="NCBI Taxonomy" id="408172"/>
    <lineage>
        <taxon>unclassified sequences</taxon>
        <taxon>metagenomes</taxon>
        <taxon>ecological metagenomes</taxon>
    </lineage>
</organism>
<dbReference type="GO" id="GO:0030428">
    <property type="term" value="C:cell septum"/>
    <property type="evidence" value="ECO:0007669"/>
    <property type="project" value="TreeGrafter"/>
</dbReference>
<keyword evidence="6" id="KW-0131">Cell cycle</keyword>
<keyword evidence="4 7" id="KW-1133">Transmembrane helix</keyword>